<feature type="region of interest" description="Disordered" evidence="1">
    <location>
        <begin position="1"/>
        <end position="172"/>
    </location>
</feature>
<dbReference type="AlphaFoldDB" id="A0A922NKL6"/>
<accession>A0A922NKL6</accession>
<dbReference type="EMBL" id="NRDI02000002">
    <property type="protein sequence ID" value="KAI1518508.1"/>
    <property type="molecule type" value="Genomic_DNA"/>
</dbReference>
<evidence type="ECO:0000313" key="3">
    <source>
        <dbReference type="Proteomes" id="UP000249757"/>
    </source>
</evidence>
<organism evidence="2 3">
    <name type="scientific">Pyrenophora tritici-repentis</name>
    <dbReference type="NCBI Taxonomy" id="45151"/>
    <lineage>
        <taxon>Eukaryota</taxon>
        <taxon>Fungi</taxon>
        <taxon>Dikarya</taxon>
        <taxon>Ascomycota</taxon>
        <taxon>Pezizomycotina</taxon>
        <taxon>Dothideomycetes</taxon>
        <taxon>Pleosporomycetidae</taxon>
        <taxon>Pleosporales</taxon>
        <taxon>Pleosporineae</taxon>
        <taxon>Pleosporaceae</taxon>
        <taxon>Pyrenophora</taxon>
    </lineage>
</organism>
<feature type="compositionally biased region" description="Basic and acidic residues" evidence="1">
    <location>
        <begin position="330"/>
        <end position="345"/>
    </location>
</feature>
<feature type="compositionally biased region" description="Low complexity" evidence="1">
    <location>
        <begin position="52"/>
        <end position="66"/>
    </location>
</feature>
<feature type="region of interest" description="Disordered" evidence="1">
    <location>
        <begin position="397"/>
        <end position="435"/>
    </location>
</feature>
<feature type="compositionally biased region" description="Basic residues" evidence="1">
    <location>
        <begin position="543"/>
        <end position="552"/>
    </location>
</feature>
<name>A0A922NKL6_9PLEO</name>
<feature type="compositionally biased region" description="Acidic residues" evidence="1">
    <location>
        <begin position="667"/>
        <end position="688"/>
    </location>
</feature>
<reference evidence="3" key="1">
    <citation type="journal article" date="2022" name="Microb. Genom.">
        <title>A global pangenome for the wheat fungal pathogen Pyrenophora tritici-repentis and prediction of effector protein structural homology.</title>
        <authorList>
            <person name="Moolhuijzen P.M."/>
            <person name="See P.T."/>
            <person name="Shi G."/>
            <person name="Powell H.R."/>
            <person name="Cockram J."/>
            <person name="Jorgensen L.N."/>
            <person name="Benslimane H."/>
            <person name="Strelkov S.E."/>
            <person name="Turner J."/>
            <person name="Liu Z."/>
            <person name="Moffat C.S."/>
        </authorList>
    </citation>
    <scope>NUCLEOTIDE SEQUENCE [LARGE SCALE GENOMIC DNA]</scope>
</reference>
<proteinExistence type="predicted"/>
<gene>
    <name evidence="2" type="ORF">Ptr86124_001636</name>
</gene>
<feature type="compositionally biased region" description="Acidic residues" evidence="1">
    <location>
        <begin position="160"/>
        <end position="172"/>
    </location>
</feature>
<feature type="compositionally biased region" description="Low complexity" evidence="1">
    <location>
        <begin position="1"/>
        <end position="20"/>
    </location>
</feature>
<dbReference type="PANTHER" id="PTHR48125">
    <property type="entry name" value="LP07818P1"/>
    <property type="match status" value="1"/>
</dbReference>
<feature type="compositionally biased region" description="Pro residues" evidence="1">
    <location>
        <begin position="402"/>
        <end position="422"/>
    </location>
</feature>
<feature type="compositionally biased region" description="Basic and acidic residues" evidence="1">
    <location>
        <begin position="618"/>
        <end position="642"/>
    </location>
</feature>
<evidence type="ECO:0000313" key="2">
    <source>
        <dbReference type="EMBL" id="KAI1518508.1"/>
    </source>
</evidence>
<protein>
    <submittedName>
        <fullName evidence="2">Uncharacterized protein</fullName>
    </submittedName>
</protein>
<feature type="compositionally biased region" description="Polar residues" evidence="1">
    <location>
        <begin position="603"/>
        <end position="612"/>
    </location>
</feature>
<comment type="caution">
    <text evidence="2">The sequence shown here is derived from an EMBL/GenBank/DDBJ whole genome shotgun (WGS) entry which is preliminary data.</text>
</comment>
<sequence length="846" mass="92512">MSTATRRSTRRAAAAAASVEPAPPAPERSASEETPPPEPSKKRGRKPKAASTKVESQTVTEQTVTKARATSRASQTPATTATKKSTTTTTSATVTTTPAPVVTKRTRAGRAKVVEAGGEASPQRSLDVTRPVKRIRGASQQKVASDKRKSVSSVAASVNDENEDEDDDEDEGLFFKKSKRRFHSRFRFASIDEETAPSDTKMDAPESSAIHKEVDLLRVRVTDLEALNQSLTELLLEKDTHLFEYENENLRLKHQVEHQNELIARLQGNSRLQSPLNISYGTPANTYVSEFDRELVAVTESPPAQPVFVNGTESALALLHKIENAAKETVRVESLNRESEARPDEVTEPSLQQSPQQSVPQSAKRSFTEASATPDRPVATPSNIFSRSFTAIKSRLFSSTPKPSPSPQAPSPPTAKPLPPPNTYTEILSTPPTPIGERVKTPKRRTPNNGMMKVLLKGIEPGDKRKAEEWAKQVIPELMNDPNYKEKRMRLQGTVLFQDLIHFPSSKPWETGFGDPLGDLDDEDPVPAWAIYLDMKAEEVEHKPKRTKKSHRSSMDSEDIPTIDEQYAASNSAHTPPKLYNSHGQSASLYDYRPRRAIDPSPLFSNSVSHNEGGNLFRELHGHESAAQMRENDREILRKADAAKSPVKVKTPPHNPDGGSFSASFEYSDDDDDDDDDDDSNADGETSDAEAAPIWTQPPPPAPVPAHAPLPGGPSAETPSAPVSDVPPTPAGQQPVAEVERQRQRLMKHTPAKPSRLREATYPSPSVFSDAGIPSPLTTPAHLTDSVASMFADMPAAQPIELDEEEQADYNALIQTAGFKQLLAKDWPAATLTYESEEEELSPTSA</sequence>
<dbReference type="PANTHER" id="PTHR48125:SF12">
    <property type="entry name" value="AT HOOK TRANSCRIPTION FACTOR FAMILY-RELATED"/>
    <property type="match status" value="1"/>
</dbReference>
<feature type="compositionally biased region" description="Low complexity" evidence="1">
    <location>
        <begin position="349"/>
        <end position="362"/>
    </location>
</feature>
<feature type="compositionally biased region" description="Pro residues" evidence="1">
    <location>
        <begin position="696"/>
        <end position="712"/>
    </location>
</feature>
<feature type="region of interest" description="Disordered" evidence="1">
    <location>
        <begin position="601"/>
        <end position="781"/>
    </location>
</feature>
<evidence type="ECO:0000256" key="1">
    <source>
        <dbReference type="SAM" id="MobiDB-lite"/>
    </source>
</evidence>
<feature type="compositionally biased region" description="Low complexity" evidence="1">
    <location>
        <begin position="73"/>
        <end position="103"/>
    </location>
</feature>
<dbReference type="Proteomes" id="UP000249757">
    <property type="component" value="Unassembled WGS sequence"/>
</dbReference>
<feature type="region of interest" description="Disordered" evidence="1">
    <location>
        <begin position="540"/>
        <end position="561"/>
    </location>
</feature>
<feature type="region of interest" description="Disordered" evidence="1">
    <location>
        <begin position="330"/>
        <end position="385"/>
    </location>
</feature>
<keyword evidence="3" id="KW-1185">Reference proteome</keyword>